<dbReference type="Proteomes" id="UP000789702">
    <property type="component" value="Unassembled WGS sequence"/>
</dbReference>
<dbReference type="EMBL" id="CAJVPU010022743">
    <property type="protein sequence ID" value="CAG8686535.1"/>
    <property type="molecule type" value="Genomic_DNA"/>
</dbReference>
<reference evidence="1" key="1">
    <citation type="submission" date="2021-06" db="EMBL/GenBank/DDBJ databases">
        <authorList>
            <person name="Kallberg Y."/>
            <person name="Tangrot J."/>
            <person name="Rosling A."/>
        </authorList>
    </citation>
    <scope>NUCLEOTIDE SEQUENCE</scope>
    <source>
        <strain evidence="1">IL203A</strain>
    </source>
</reference>
<accession>A0ACA9P2P9</accession>
<protein>
    <submittedName>
        <fullName evidence="1">7769_t:CDS:1</fullName>
    </submittedName>
</protein>
<organism evidence="1 2">
    <name type="scientific">Dentiscutata heterogama</name>
    <dbReference type="NCBI Taxonomy" id="1316150"/>
    <lineage>
        <taxon>Eukaryota</taxon>
        <taxon>Fungi</taxon>
        <taxon>Fungi incertae sedis</taxon>
        <taxon>Mucoromycota</taxon>
        <taxon>Glomeromycotina</taxon>
        <taxon>Glomeromycetes</taxon>
        <taxon>Diversisporales</taxon>
        <taxon>Gigasporaceae</taxon>
        <taxon>Dentiscutata</taxon>
    </lineage>
</organism>
<evidence type="ECO:0000313" key="1">
    <source>
        <dbReference type="EMBL" id="CAG8686535.1"/>
    </source>
</evidence>
<evidence type="ECO:0000313" key="2">
    <source>
        <dbReference type="Proteomes" id="UP000789702"/>
    </source>
</evidence>
<feature type="non-terminal residue" evidence="1">
    <location>
        <position position="67"/>
    </location>
</feature>
<name>A0ACA9P2P9_9GLOM</name>
<comment type="caution">
    <text evidence="1">The sequence shown here is derived from an EMBL/GenBank/DDBJ whole genome shotgun (WGS) entry which is preliminary data.</text>
</comment>
<sequence length="67" mass="8059">MSSSFFAQITTLPLELDEKTRLRKYFTDHDETKANQILFSITSKNERIDYLRTFLEPEEKKRKDSEQ</sequence>
<keyword evidence="2" id="KW-1185">Reference proteome</keyword>
<gene>
    <name evidence="1" type="ORF">DHETER_LOCUS10965</name>
</gene>
<proteinExistence type="predicted"/>